<organism evidence="1 2">
    <name type="scientific">Nocardia colli</name>
    <dbReference type="NCBI Taxonomy" id="2545717"/>
    <lineage>
        <taxon>Bacteria</taxon>
        <taxon>Bacillati</taxon>
        <taxon>Actinomycetota</taxon>
        <taxon>Actinomycetes</taxon>
        <taxon>Mycobacteriales</taxon>
        <taxon>Nocardiaceae</taxon>
        <taxon>Nocardia</taxon>
    </lineage>
</organism>
<reference evidence="1 2" key="1">
    <citation type="submission" date="2019-09" db="EMBL/GenBank/DDBJ databases">
        <authorList>
            <person name="Wang X."/>
        </authorList>
    </citation>
    <scope>NUCLEOTIDE SEQUENCE [LARGE SCALE GENOMIC DNA]</scope>
    <source>
        <strain evidence="1 2">CICC 11023</strain>
    </source>
</reference>
<dbReference type="EMBL" id="VXLC01000051">
    <property type="protein sequence ID" value="KAA8877311.1"/>
    <property type="molecule type" value="Genomic_DNA"/>
</dbReference>
<dbReference type="AlphaFoldDB" id="A0A5N0DNP2"/>
<name>A0A5N0DNP2_9NOCA</name>
<evidence type="ECO:0000313" key="1">
    <source>
        <dbReference type="EMBL" id="KAA8877311.1"/>
    </source>
</evidence>
<protein>
    <submittedName>
        <fullName evidence="1">Uncharacterized protein</fullName>
    </submittedName>
</protein>
<proteinExistence type="predicted"/>
<keyword evidence="2" id="KW-1185">Reference proteome</keyword>
<dbReference type="RefSeq" id="WP_150408321.1">
    <property type="nucleotide sequence ID" value="NZ_VXLC01000051.1"/>
</dbReference>
<comment type="caution">
    <text evidence="1">The sequence shown here is derived from an EMBL/GenBank/DDBJ whole genome shotgun (WGS) entry which is preliminary data.</text>
</comment>
<accession>A0A5N0DNP2</accession>
<dbReference type="Proteomes" id="UP000323876">
    <property type="component" value="Unassembled WGS sequence"/>
</dbReference>
<evidence type="ECO:0000313" key="2">
    <source>
        <dbReference type="Proteomes" id="UP000323876"/>
    </source>
</evidence>
<sequence length="241" mass="26653">MLTDTSSPFGFTASHAGEPIDEQTIDVWELTAARRALALLKSELGNDGMLELLDAQRKRSDEYFARMHKESNGELRGAVNDFRVTGLTREEFVAWFRDHGTDHASLVAQHPEHYVIGGSYDEQGNLATMHVMELIAGHTPHIFLDIVAPDATEVFDQPLESDVIVLAGRGRLANGVEVARAFHQFTATADGFTARMCSMFPAALPDSAFQAHVEHHAIEWRNAIRMALAAKHASANPEHQR</sequence>
<dbReference type="OrthoDB" id="2284173at2"/>
<gene>
    <name evidence="1" type="ORF">F3087_44875</name>
</gene>